<accession>A0ABN5H1V5</accession>
<dbReference type="Gene3D" id="3.40.50.150">
    <property type="entry name" value="Vaccinia Virus protein VP39"/>
    <property type="match status" value="1"/>
</dbReference>
<name>A0ABN5H1V5_9FIRM</name>
<dbReference type="EMBL" id="CP019454">
    <property type="protein sequence ID" value="AUW94504.1"/>
    <property type="molecule type" value="Genomic_DNA"/>
</dbReference>
<evidence type="ECO:0000313" key="3">
    <source>
        <dbReference type="Proteomes" id="UP000325292"/>
    </source>
</evidence>
<evidence type="ECO:0000259" key="1">
    <source>
        <dbReference type="Pfam" id="PF08241"/>
    </source>
</evidence>
<feature type="domain" description="Methyltransferase type 11" evidence="1">
    <location>
        <begin position="12"/>
        <end position="97"/>
    </location>
</feature>
<gene>
    <name evidence="2" type="ORF">BXT84_11595</name>
</gene>
<proteinExistence type="predicted"/>
<protein>
    <recommendedName>
        <fullName evidence="1">Methyltransferase type 11 domain-containing protein</fullName>
    </recommendedName>
</protein>
<evidence type="ECO:0000313" key="2">
    <source>
        <dbReference type="EMBL" id="AUW94504.1"/>
    </source>
</evidence>
<organism evidence="2 3">
    <name type="scientific">Sulfobacillus thermotolerans</name>
    <dbReference type="NCBI Taxonomy" id="338644"/>
    <lineage>
        <taxon>Bacteria</taxon>
        <taxon>Bacillati</taxon>
        <taxon>Bacillota</taxon>
        <taxon>Clostridia</taxon>
        <taxon>Eubacteriales</taxon>
        <taxon>Clostridiales Family XVII. Incertae Sedis</taxon>
        <taxon>Sulfobacillus</taxon>
    </lineage>
</organism>
<reference evidence="2 3" key="1">
    <citation type="journal article" date="2019" name="Sci. Rep.">
        <title>Sulfobacillus thermotolerans: new insights into resistance and metabolic capacities of acidophilic chemolithotrophs.</title>
        <authorList>
            <person name="Panyushkina A.E."/>
            <person name="Babenko V.V."/>
            <person name="Nikitina A.S."/>
            <person name="Selezneva O.V."/>
            <person name="Tsaplina I.A."/>
            <person name="Letarova M.A."/>
            <person name="Kostryukova E.S."/>
            <person name="Letarov A.V."/>
        </authorList>
    </citation>
    <scope>NUCLEOTIDE SEQUENCE [LARGE SCALE GENOMIC DNA]</scope>
    <source>
        <strain evidence="2 3">Kr1</strain>
    </source>
</reference>
<keyword evidence="3" id="KW-1185">Reference proteome</keyword>
<dbReference type="Proteomes" id="UP000325292">
    <property type="component" value="Chromosome"/>
</dbReference>
<dbReference type="Pfam" id="PF08241">
    <property type="entry name" value="Methyltransf_11"/>
    <property type="match status" value="1"/>
</dbReference>
<dbReference type="CDD" id="cd02440">
    <property type="entry name" value="AdoMet_MTases"/>
    <property type="match status" value="1"/>
</dbReference>
<dbReference type="InterPro" id="IPR029063">
    <property type="entry name" value="SAM-dependent_MTases_sf"/>
</dbReference>
<dbReference type="SUPFAM" id="SSF53335">
    <property type="entry name" value="S-adenosyl-L-methionine-dependent methyltransferases"/>
    <property type="match status" value="1"/>
</dbReference>
<dbReference type="InterPro" id="IPR013216">
    <property type="entry name" value="Methyltransf_11"/>
</dbReference>
<sequence>MTWVVDRGGDAVFLAGLGFHVIGLDISRAALDIARQNAAHAQVYVEWIHANALNMPLETRSCDFVSDRGLMHHLVYSDQQRYVQEVARILKPHGRFLLRGASRDYHGTFVPITHFLVDELFDPSLFSCGPIMPFVMHADSGPLESTLVIATRQ</sequence>